<accession>A0ABY2P1S2</accession>
<protein>
    <recommendedName>
        <fullName evidence="3">Lipoprotein</fullName>
    </recommendedName>
</protein>
<dbReference type="Proteomes" id="UP000297940">
    <property type="component" value="Unassembled WGS sequence"/>
</dbReference>
<sequence>MFSIQMIVFRVFLIFFMILSFSCKSTTERLFDPRDKKDESGKTLVGFILFDETERTDILIASSFVSLQSLRGENIEIFEVEEIDETRESFKGNSTKNPFYYFEEEEKSYVSYSNSAKNSSFNPNILNGDKEYLIRELKWTRSCGDKCRVNMQSRLNPYKSYKTLKINGKPGEIVFLGIFTIKTKVIPESTSLFSNKSSFTIEFNQVQDNSEFYQRRMDPDQEKWIFDLKSGKNQKSAEIKFLQSIMEMQKTGFWYNKAKEKLKTLEK</sequence>
<evidence type="ECO:0008006" key="3">
    <source>
        <dbReference type="Google" id="ProtNLM"/>
    </source>
</evidence>
<dbReference type="EMBL" id="RQHK01000002">
    <property type="protein sequence ID" value="TGM81413.1"/>
    <property type="molecule type" value="Genomic_DNA"/>
</dbReference>
<gene>
    <name evidence="1" type="ORF">EHR01_01005</name>
</gene>
<evidence type="ECO:0000313" key="1">
    <source>
        <dbReference type="EMBL" id="TGM81413.1"/>
    </source>
</evidence>
<name>A0ABY2P1S2_9LEPT</name>
<keyword evidence="2" id="KW-1185">Reference proteome</keyword>
<evidence type="ECO:0000313" key="2">
    <source>
        <dbReference type="Proteomes" id="UP000297940"/>
    </source>
</evidence>
<proteinExistence type="predicted"/>
<reference evidence="2" key="1">
    <citation type="journal article" date="2019" name="PLoS Negl. Trop. Dis.">
        <title>Revisiting the worldwide diversity of Leptospira species in the environment.</title>
        <authorList>
            <person name="Vincent A.T."/>
            <person name="Schiettekatte O."/>
            <person name="Bourhy P."/>
            <person name="Veyrier F.J."/>
            <person name="Picardeau M."/>
        </authorList>
    </citation>
    <scope>NUCLEOTIDE SEQUENCE [LARGE SCALE GENOMIC DNA]</scope>
    <source>
        <strain evidence="2">201601298</strain>
    </source>
</reference>
<comment type="caution">
    <text evidence="1">The sequence shown here is derived from an EMBL/GenBank/DDBJ whole genome shotgun (WGS) entry which is preliminary data.</text>
</comment>
<organism evidence="1 2">
    <name type="scientific">Leptospira mtsangambouensis</name>
    <dbReference type="NCBI Taxonomy" id="2484912"/>
    <lineage>
        <taxon>Bacteria</taxon>
        <taxon>Pseudomonadati</taxon>
        <taxon>Spirochaetota</taxon>
        <taxon>Spirochaetia</taxon>
        <taxon>Leptospirales</taxon>
        <taxon>Leptospiraceae</taxon>
        <taxon>Leptospira</taxon>
    </lineage>
</organism>